<comment type="caution">
    <text evidence="1">The sequence shown here is derived from an EMBL/GenBank/DDBJ whole genome shotgun (WGS) entry which is preliminary data.</text>
</comment>
<protein>
    <submittedName>
        <fullName evidence="1">Uncharacterized protein</fullName>
    </submittedName>
</protein>
<dbReference type="OrthoDB" id="9794280at2"/>
<proteinExistence type="predicted"/>
<dbReference type="RefSeq" id="WP_039629741.1">
    <property type="nucleotide sequence ID" value="NZ_AYSO01000008.1"/>
</dbReference>
<dbReference type="STRING" id="29341.RSJ17_01025"/>
<dbReference type="AlphaFoldDB" id="A0A0C1U6T0"/>
<keyword evidence="2" id="KW-1185">Reference proteome</keyword>
<evidence type="ECO:0000313" key="1">
    <source>
        <dbReference type="EMBL" id="KIE48434.1"/>
    </source>
</evidence>
<sequence>MKHINQRNMKIVDEIMMFCLNHGCHNIDLNLKREEKKTTIFIKAHISDLPENIFNEIRLSLSTPRRPEMEEYYWNLNGDDDTDCELALIGMMTDDVNIEYNNNELKIELVRLT</sequence>
<name>A0A0C1U6T0_9CLOT</name>
<gene>
    <name evidence="1" type="ORF">U732_4280</name>
</gene>
<evidence type="ECO:0000313" key="2">
    <source>
        <dbReference type="Proteomes" id="UP000031366"/>
    </source>
</evidence>
<dbReference type="Proteomes" id="UP000031366">
    <property type="component" value="Unassembled WGS sequence"/>
</dbReference>
<accession>A0A0C1U6T0</accession>
<reference evidence="1 2" key="1">
    <citation type="journal article" date="2015" name="Infect. Genet. Evol.">
        <title>Genomic sequences of six botulinum neurotoxin-producing strains representing three clostridial species illustrate the mobility and diversity of botulinum neurotoxin genes.</title>
        <authorList>
            <person name="Smith T.J."/>
            <person name="Hill K.K."/>
            <person name="Xie G."/>
            <person name="Foley B.T."/>
            <person name="Williamson C.H."/>
            <person name="Foster J.T."/>
            <person name="Johnson S.L."/>
            <person name="Chertkov O."/>
            <person name="Teshima H."/>
            <person name="Gibbons H.S."/>
            <person name="Johnsky L.A."/>
            <person name="Karavis M.A."/>
            <person name="Smith L.A."/>
        </authorList>
    </citation>
    <scope>NUCLEOTIDE SEQUENCE [LARGE SCALE GENOMIC DNA]</scope>
    <source>
        <strain evidence="1 2">CDC 2741</strain>
    </source>
</reference>
<organism evidence="1 2">
    <name type="scientific">Clostridium argentinense CDC 2741</name>
    <dbReference type="NCBI Taxonomy" id="1418104"/>
    <lineage>
        <taxon>Bacteria</taxon>
        <taxon>Bacillati</taxon>
        <taxon>Bacillota</taxon>
        <taxon>Clostridia</taxon>
        <taxon>Eubacteriales</taxon>
        <taxon>Clostridiaceae</taxon>
        <taxon>Clostridium</taxon>
    </lineage>
</organism>
<dbReference type="EMBL" id="AYSO01000008">
    <property type="protein sequence ID" value="KIE48434.1"/>
    <property type="molecule type" value="Genomic_DNA"/>
</dbReference>